<feature type="non-terminal residue" evidence="2">
    <location>
        <position position="1"/>
    </location>
</feature>
<protein>
    <recommendedName>
        <fullName evidence="4">RNA helicase</fullName>
    </recommendedName>
</protein>
<proteinExistence type="predicted"/>
<feature type="compositionally biased region" description="Basic residues" evidence="1">
    <location>
        <begin position="28"/>
        <end position="38"/>
    </location>
</feature>
<feature type="compositionally biased region" description="Basic and acidic residues" evidence="1">
    <location>
        <begin position="1"/>
        <end position="27"/>
    </location>
</feature>
<dbReference type="Proteomes" id="UP001189429">
    <property type="component" value="Unassembled WGS sequence"/>
</dbReference>
<accession>A0ABN9PXD6</accession>
<feature type="compositionally biased region" description="Basic residues" evidence="1">
    <location>
        <begin position="47"/>
        <end position="59"/>
    </location>
</feature>
<evidence type="ECO:0000313" key="3">
    <source>
        <dbReference type="Proteomes" id="UP001189429"/>
    </source>
</evidence>
<gene>
    <name evidence="2" type="ORF">PCOR1329_LOCUS5759</name>
</gene>
<comment type="caution">
    <text evidence="2">The sequence shown here is derived from an EMBL/GenBank/DDBJ whole genome shotgun (WGS) entry which is preliminary data.</text>
</comment>
<feature type="non-terminal residue" evidence="2">
    <location>
        <position position="106"/>
    </location>
</feature>
<sequence>DAHLHGALKNVREMEAASAVHEQEKSKKAPRQRTRGRRRFDGGQAHKTAKGNKSRKKEKKTSSSAQSAKGRALKLHDPCSSTSSSAATTGSSGSSDGIDLTKIKKE</sequence>
<reference evidence="2" key="1">
    <citation type="submission" date="2023-10" db="EMBL/GenBank/DDBJ databases">
        <authorList>
            <person name="Chen Y."/>
            <person name="Shah S."/>
            <person name="Dougan E. K."/>
            <person name="Thang M."/>
            <person name="Chan C."/>
        </authorList>
    </citation>
    <scope>NUCLEOTIDE SEQUENCE [LARGE SCALE GENOMIC DNA]</scope>
</reference>
<organism evidence="2 3">
    <name type="scientific">Prorocentrum cordatum</name>
    <dbReference type="NCBI Taxonomy" id="2364126"/>
    <lineage>
        <taxon>Eukaryota</taxon>
        <taxon>Sar</taxon>
        <taxon>Alveolata</taxon>
        <taxon>Dinophyceae</taxon>
        <taxon>Prorocentrales</taxon>
        <taxon>Prorocentraceae</taxon>
        <taxon>Prorocentrum</taxon>
    </lineage>
</organism>
<evidence type="ECO:0000256" key="1">
    <source>
        <dbReference type="SAM" id="MobiDB-lite"/>
    </source>
</evidence>
<evidence type="ECO:0000313" key="2">
    <source>
        <dbReference type="EMBL" id="CAK0796361.1"/>
    </source>
</evidence>
<evidence type="ECO:0008006" key="4">
    <source>
        <dbReference type="Google" id="ProtNLM"/>
    </source>
</evidence>
<feature type="compositionally biased region" description="Low complexity" evidence="1">
    <location>
        <begin position="80"/>
        <end position="95"/>
    </location>
</feature>
<keyword evidence="3" id="KW-1185">Reference proteome</keyword>
<name>A0ABN9PXD6_9DINO</name>
<feature type="region of interest" description="Disordered" evidence="1">
    <location>
        <begin position="1"/>
        <end position="106"/>
    </location>
</feature>
<dbReference type="EMBL" id="CAUYUJ010001526">
    <property type="protein sequence ID" value="CAK0796361.1"/>
    <property type="molecule type" value="Genomic_DNA"/>
</dbReference>